<dbReference type="EMBL" id="MU167213">
    <property type="protein sequence ID" value="KAG0151393.1"/>
    <property type="molecule type" value="Genomic_DNA"/>
</dbReference>
<evidence type="ECO:0000313" key="3">
    <source>
        <dbReference type="EMBL" id="KAG0151393.1"/>
    </source>
</evidence>
<feature type="compositionally biased region" description="Basic and acidic residues" evidence="2">
    <location>
        <begin position="1118"/>
        <end position="1127"/>
    </location>
</feature>
<feature type="compositionally biased region" description="Acidic residues" evidence="2">
    <location>
        <begin position="443"/>
        <end position="472"/>
    </location>
</feature>
<feature type="compositionally biased region" description="Low complexity" evidence="2">
    <location>
        <begin position="495"/>
        <end position="508"/>
    </location>
</feature>
<feature type="region of interest" description="Disordered" evidence="2">
    <location>
        <begin position="1831"/>
        <end position="1908"/>
    </location>
</feature>
<accession>A0A9P6NSG7</accession>
<evidence type="ECO:0000256" key="1">
    <source>
        <dbReference type="SAM" id="Coils"/>
    </source>
</evidence>
<dbReference type="Proteomes" id="UP000886653">
    <property type="component" value="Unassembled WGS sequence"/>
</dbReference>
<keyword evidence="4" id="KW-1185">Reference proteome</keyword>
<feature type="region of interest" description="Disordered" evidence="2">
    <location>
        <begin position="82"/>
        <end position="165"/>
    </location>
</feature>
<protein>
    <submittedName>
        <fullName evidence="3">Uncharacterized protein</fullName>
    </submittedName>
</protein>
<feature type="region of interest" description="Disordered" evidence="2">
    <location>
        <begin position="601"/>
        <end position="631"/>
    </location>
</feature>
<feature type="region of interest" description="Disordered" evidence="2">
    <location>
        <begin position="1"/>
        <end position="32"/>
    </location>
</feature>
<name>A0A9P6NSG7_9BASI</name>
<sequence length="1908" mass="217480">MYLPNQQQQQQHHQQHHHQQQHYHPTNFGLNSSFQLHPQIQIQHHQQAQLPNNSHWNYHQFIPHHQINLQSNLPHNFSSYLQQQQANHHHPLRPLNPSLQAQSNSSISPLHSPNSTSTSNFNLRPNHNIHQFNHNSTRPSLTYHNQKQTSIQSQRPTIPSPKFTQNLPLTIISNNGTRKKIKVRLPLEFTPDHLLQFDESRIRSKWFRKPIINHHHHRNNHDDHHSLLEVISKDQWPEKHNNKLPNSIDVYLPGKEVWDDYRAEILDEKLILLGYPSNNPDFNSTYADLKVRLEAFLTENPSTTLSIPTIPGIYPLISPPTPISPIPKPLMSFSTPITPRGHSSTMSIALPGGTPNQYSFNQLHSPTSPITNDSLNLPKLKPTAHEFKPFHSGLLTPTAPEFKPSTWAPAPFVGPVSIRESNRSGGNSPHRMTPHSPQLMNVGEEEEEEEEEKEEDNLGNEEEEDIVTDSEPGEVHEAQVVTDSEIDEEEEQSIERSIGSSGKILGGSHYVSIGSTEHQQPLSPSSEGINLNSKSTNHQEGKNDDEEEEEDNIPLAELQLKRRDTLQNINRTNHHQSSTRGLSISAYDEGSQIDELEVKSEYTNPSDEEELINKSSLPNHPRSDRSHTFGSNSLSFNNNVGALGQPHDWIKGIEIEGDIDSNPSEEGSLSNNQNEIPITLSSISPFKSTPTSRYLLTSTIDQTLNNRIDVGVGRATGSAIIISGFPSSPRALSKLPNSLSSSSKVTGNGNLNAFAPEFKPNFTFSSKISSNLNYLKDEEIMNDDDKVKEEGSIRFGSQFNDNIRGIKRQKSDQEVWLSDNNEDDETKKFKNASFSSDLSDLPSPIGISNESLELTSNLNIDEQEQDSYERPGKDNMKTFKFPTIKTNDNHSLMVEESSISSSPNQVKVESNSTLPPPFSLPSLPSLPNLNSVPHRLPPIMIPNSPLLKHDNVIENEPINSQSNLNSPNYLKQQSSFELIPTQPPTTNSVVSLTQLKAQKKEWSQSGLINSFNNSYSSSEEGRKSNQMLITPRLNSAQKKRGCIPNFAEDNDDKRLIVPNSPTIIRKKRISLETFDGIGPSISIRANINNNQILGEYCNDINSNLKKKGQDDFRVEIRSTDSDEAHMEAEEEQGYSESTNGEIESPISGRTPPTPGKQRISSKRSKRSNQMMERILDKKLKELRKDLIGCQNLKLNLDTLKRDELLNEMNIKIENLIQNNFNRIFKVIKDFNQFENLEEITIRLSEAVKPQIYQLINLTSDKVETAKLIVEQLKPNLLILSNEIKNDLKEELQFKEKNMIKVAEGKEVEEKLIERILNSLKSINTLQTNEINQNIVESFEKRSNNFVNSINSKLSEIENSIIIKIIDEINEINQEEAINNNRGEVIELLQQLNLKSLNSYQDLNCTMNLNRNEIITEIKKNIEKLKDDEILKLKLEKNELESSLIKSRSEHGKVRSERSVEKEKQIEEKNKLESLIKTLENQKQELNKENEFLKLKNLEHEISKQKLNDDLISKDKEIQKLNQINYTIEKKCENLEVKELEWQSKKFEHNEIVGELKIQMKMLESDIKGSNRRTELSTIAYERLQSERNEDLLRFQTKEDELRLELRKLDKESKVLLRQSELELREALEVKASLEGEVRSLEQRVNKLDEQIVGLRDMSAAKQQSLATVNQRLFESERRAKEVESLRNENSKLQSEVKELEETRNQLKLMELEKVEAENQVKDYRIESEGVKLEVEKMYETVSKELEEAHSKNVVLEKQLINLNQDYENIKDELNKTKFMNHQSQNFIKSDILNGYPTPPSQQHEFVKSNLGYPTPPTDFIKSNIPLSSSIHAPNRNNELNKLVPPPHLHYHHSNKDLGSRKKSFTSGSSNDGTVRSLGAVEGTRPPSPSPSRASSRATMDDEGWWSAD</sequence>
<feature type="region of interest" description="Disordered" evidence="2">
    <location>
        <begin position="1118"/>
        <end position="1170"/>
    </location>
</feature>
<feature type="coiled-coil region" evidence="1">
    <location>
        <begin position="1591"/>
        <end position="1776"/>
    </location>
</feature>
<comment type="caution">
    <text evidence="3">The sequence shown here is derived from an EMBL/GenBank/DDBJ whole genome shotgun (WGS) entry which is preliminary data.</text>
</comment>
<feature type="compositionally biased region" description="Polar residues" evidence="2">
    <location>
        <begin position="513"/>
        <end position="536"/>
    </location>
</feature>
<feature type="compositionally biased region" description="Acidic residues" evidence="2">
    <location>
        <begin position="543"/>
        <end position="552"/>
    </location>
</feature>
<evidence type="ECO:0000256" key="2">
    <source>
        <dbReference type="SAM" id="MobiDB-lite"/>
    </source>
</evidence>
<feature type="region of interest" description="Disordered" evidence="2">
    <location>
        <begin position="416"/>
        <end position="562"/>
    </location>
</feature>
<feature type="compositionally biased region" description="Polar residues" evidence="2">
    <location>
        <begin position="1864"/>
        <end position="1873"/>
    </location>
</feature>
<feature type="compositionally biased region" description="Polar residues" evidence="2">
    <location>
        <begin position="97"/>
        <end position="165"/>
    </location>
</feature>
<proteinExistence type="predicted"/>
<dbReference type="OrthoDB" id="3269502at2759"/>
<gene>
    <name evidence="3" type="ORF">CROQUDRAFT_86812</name>
</gene>
<evidence type="ECO:0000313" key="4">
    <source>
        <dbReference type="Proteomes" id="UP000886653"/>
    </source>
</evidence>
<feature type="compositionally biased region" description="Low complexity" evidence="2">
    <location>
        <begin position="1"/>
        <end position="12"/>
    </location>
</feature>
<keyword evidence="1" id="KW-0175">Coiled coil</keyword>
<feature type="coiled-coil region" evidence="1">
    <location>
        <begin position="1429"/>
        <end position="1537"/>
    </location>
</feature>
<organism evidence="3 4">
    <name type="scientific">Cronartium quercuum f. sp. fusiforme G11</name>
    <dbReference type="NCBI Taxonomy" id="708437"/>
    <lineage>
        <taxon>Eukaryota</taxon>
        <taxon>Fungi</taxon>
        <taxon>Dikarya</taxon>
        <taxon>Basidiomycota</taxon>
        <taxon>Pucciniomycotina</taxon>
        <taxon>Pucciniomycetes</taxon>
        <taxon>Pucciniales</taxon>
        <taxon>Coleosporiaceae</taxon>
        <taxon>Cronartium</taxon>
    </lineage>
</organism>
<reference evidence="3" key="1">
    <citation type="submission" date="2013-11" db="EMBL/GenBank/DDBJ databases">
        <title>Genome sequence of the fusiform rust pathogen reveals effectors for host alternation and coevolution with pine.</title>
        <authorList>
            <consortium name="DOE Joint Genome Institute"/>
            <person name="Smith K."/>
            <person name="Pendleton A."/>
            <person name="Kubisiak T."/>
            <person name="Anderson C."/>
            <person name="Salamov A."/>
            <person name="Aerts A."/>
            <person name="Riley R."/>
            <person name="Clum A."/>
            <person name="Lindquist E."/>
            <person name="Ence D."/>
            <person name="Campbell M."/>
            <person name="Kronenberg Z."/>
            <person name="Feau N."/>
            <person name="Dhillon B."/>
            <person name="Hamelin R."/>
            <person name="Burleigh J."/>
            <person name="Smith J."/>
            <person name="Yandell M."/>
            <person name="Nelson C."/>
            <person name="Grigoriev I."/>
            <person name="Davis J."/>
        </authorList>
    </citation>
    <scope>NUCLEOTIDE SEQUENCE</scope>
    <source>
        <strain evidence="3">G11</strain>
    </source>
</reference>